<feature type="transmembrane region" description="Helical" evidence="1">
    <location>
        <begin position="63"/>
        <end position="82"/>
    </location>
</feature>
<proteinExistence type="predicted"/>
<evidence type="ECO:0000256" key="1">
    <source>
        <dbReference type="SAM" id="Phobius"/>
    </source>
</evidence>
<feature type="transmembrane region" description="Helical" evidence="1">
    <location>
        <begin position="30"/>
        <end position="51"/>
    </location>
</feature>
<evidence type="ECO:0000313" key="2">
    <source>
        <dbReference type="EMBL" id="PSR33989.1"/>
    </source>
</evidence>
<keyword evidence="1" id="KW-1133">Transmembrane helix</keyword>
<organism evidence="2 3">
    <name type="scientific">Sulfobacillus benefaciens</name>
    <dbReference type="NCBI Taxonomy" id="453960"/>
    <lineage>
        <taxon>Bacteria</taxon>
        <taxon>Bacillati</taxon>
        <taxon>Bacillota</taxon>
        <taxon>Clostridia</taxon>
        <taxon>Eubacteriales</taxon>
        <taxon>Clostridiales Family XVII. Incertae Sedis</taxon>
        <taxon>Sulfobacillus</taxon>
    </lineage>
</organism>
<sequence length="124" mass="13404">MMPGGGHLRVVGKPQKVAAHRGANTSFADLVIKLVMVNLFGFDIILLLYLARLAASHQFAEMIILSGAFSLPTIALAAVSLSHRGPKKRNLRGTLRVIRPQNKLDSAAIPSTALHPLPQEEFSE</sequence>
<name>A0A2T2XHM2_9FIRM</name>
<keyword evidence="1" id="KW-0812">Transmembrane</keyword>
<dbReference type="Proteomes" id="UP000242972">
    <property type="component" value="Unassembled WGS sequence"/>
</dbReference>
<evidence type="ECO:0000313" key="3">
    <source>
        <dbReference type="Proteomes" id="UP000242972"/>
    </source>
</evidence>
<accession>A0A2T2XHM2</accession>
<gene>
    <name evidence="2" type="ORF">C7B46_07715</name>
</gene>
<protein>
    <submittedName>
        <fullName evidence="2">Uncharacterized protein</fullName>
    </submittedName>
</protein>
<dbReference type="AlphaFoldDB" id="A0A2T2XHM2"/>
<comment type="caution">
    <text evidence="2">The sequence shown here is derived from an EMBL/GenBank/DDBJ whole genome shotgun (WGS) entry which is preliminary data.</text>
</comment>
<keyword evidence="1" id="KW-0472">Membrane</keyword>
<reference evidence="2 3" key="1">
    <citation type="journal article" date="2014" name="BMC Genomics">
        <title>Comparison of environmental and isolate Sulfobacillus genomes reveals diverse carbon, sulfur, nitrogen, and hydrogen metabolisms.</title>
        <authorList>
            <person name="Justice N.B."/>
            <person name="Norman A."/>
            <person name="Brown C.T."/>
            <person name="Singh A."/>
            <person name="Thomas B.C."/>
            <person name="Banfield J.F."/>
        </authorList>
    </citation>
    <scope>NUCLEOTIDE SEQUENCE [LARGE SCALE GENOMIC DNA]</scope>
    <source>
        <strain evidence="2">AMDSBA4</strain>
    </source>
</reference>
<dbReference type="EMBL" id="PXYW01000014">
    <property type="protein sequence ID" value="PSR33989.1"/>
    <property type="molecule type" value="Genomic_DNA"/>
</dbReference>